<evidence type="ECO:0000256" key="1">
    <source>
        <dbReference type="SAM" id="MobiDB-lite"/>
    </source>
</evidence>
<sequence length="346" mass="39040">MQNNGDDNKAPPLWDGGEGAAKKTLRKPHVSLSVDAKEFIPKNYIAAVPSQAPYSAQDRLKQFKVEVNNDSKNDLDELNDIIKAVICDPGQFEEVVDDYMNIFNMYLNDEAMIASVAESIFLQGIQQPGFRYNGARLCSVILENCISFNAHMHKLCDKELMENTAKPGLTLFLAELYMQMDLDEVYPNCLYKSIDNLLIAGGDDNVKTACQTLKLSGRTLDAYDKDKMVAVFQKLDTAKFSVMNNIINLIESVINLRQNNWGQNNPPTCSSSHNGPNWNWLPPIVEKPTFYGPDGVELSMDEQKFLAKECCDYTDEFDDPDELCDPEPEMDEEIQAAFREFVKLSK</sequence>
<dbReference type="Gene3D" id="1.25.40.180">
    <property type="match status" value="1"/>
</dbReference>
<proteinExistence type="predicted"/>
<keyword evidence="2" id="KW-1185">Reference proteome</keyword>
<dbReference type="SUPFAM" id="SSF48371">
    <property type="entry name" value="ARM repeat"/>
    <property type="match status" value="1"/>
</dbReference>
<dbReference type="InterPro" id="IPR016024">
    <property type="entry name" value="ARM-type_fold"/>
</dbReference>
<dbReference type="Proteomes" id="UP000695000">
    <property type="component" value="Unplaced"/>
</dbReference>
<dbReference type="PANTHER" id="PTHR23254">
    <property type="entry name" value="EIF4G DOMAIN PROTEIN"/>
    <property type="match status" value="1"/>
</dbReference>
<dbReference type="RefSeq" id="XP_017780855.1">
    <property type="nucleotide sequence ID" value="XM_017925366.1"/>
</dbReference>
<protein>
    <submittedName>
        <fullName evidence="3">Uncharacterized protein LOC108565763</fullName>
    </submittedName>
</protein>
<name>A0ABM1N205_NICVS</name>
<dbReference type="InterPro" id="IPR051367">
    <property type="entry name" value="mRNA_TranslReg/HistoneTransl"/>
</dbReference>
<dbReference type="PANTHER" id="PTHR23254:SF15">
    <property type="entry name" value="POLYADENYLATE-BINDING PROTEIN-INTERACTING PROTEIN 1"/>
    <property type="match status" value="1"/>
</dbReference>
<dbReference type="GeneID" id="108565763"/>
<evidence type="ECO:0000313" key="2">
    <source>
        <dbReference type="Proteomes" id="UP000695000"/>
    </source>
</evidence>
<evidence type="ECO:0000313" key="3">
    <source>
        <dbReference type="RefSeq" id="XP_017780855.1"/>
    </source>
</evidence>
<feature type="region of interest" description="Disordered" evidence="1">
    <location>
        <begin position="1"/>
        <end position="20"/>
    </location>
</feature>
<gene>
    <name evidence="3" type="primary">LOC108565763</name>
</gene>
<reference evidence="3" key="1">
    <citation type="submission" date="2025-08" db="UniProtKB">
        <authorList>
            <consortium name="RefSeq"/>
        </authorList>
    </citation>
    <scope>IDENTIFICATION</scope>
    <source>
        <tissue evidence="3">Whole Larva</tissue>
    </source>
</reference>
<accession>A0ABM1N205</accession>
<organism evidence="2 3">
    <name type="scientific">Nicrophorus vespilloides</name>
    <name type="common">Boreal carrion beetle</name>
    <dbReference type="NCBI Taxonomy" id="110193"/>
    <lineage>
        <taxon>Eukaryota</taxon>
        <taxon>Metazoa</taxon>
        <taxon>Ecdysozoa</taxon>
        <taxon>Arthropoda</taxon>
        <taxon>Hexapoda</taxon>
        <taxon>Insecta</taxon>
        <taxon>Pterygota</taxon>
        <taxon>Neoptera</taxon>
        <taxon>Endopterygota</taxon>
        <taxon>Coleoptera</taxon>
        <taxon>Polyphaga</taxon>
        <taxon>Staphyliniformia</taxon>
        <taxon>Silphidae</taxon>
        <taxon>Nicrophorinae</taxon>
        <taxon>Nicrophorus</taxon>
    </lineage>
</organism>